<protein>
    <submittedName>
        <fullName evidence="1">Uncharacterized protein</fullName>
    </submittedName>
</protein>
<gene>
    <name evidence="1" type="ORF">H257_02099</name>
</gene>
<evidence type="ECO:0000313" key="1">
    <source>
        <dbReference type="EMBL" id="ETV87101.1"/>
    </source>
</evidence>
<dbReference type="AlphaFoldDB" id="W4H6B0"/>
<dbReference type="VEuPathDB" id="FungiDB:H257_02099"/>
<accession>W4H6B0</accession>
<dbReference type="RefSeq" id="XP_009823900.1">
    <property type="nucleotide sequence ID" value="XM_009825598.1"/>
</dbReference>
<dbReference type="EMBL" id="KI913116">
    <property type="protein sequence ID" value="ETV87101.1"/>
    <property type="molecule type" value="Genomic_DNA"/>
</dbReference>
<dbReference type="GeneID" id="20804095"/>
<name>W4H6B0_APHAT</name>
<proteinExistence type="predicted"/>
<sequence>MAYARPGIARRFSEFRRFLVRPRSGFLPRGWRFAYEISLTSKEMKWILNDVPHEGPA</sequence>
<organism evidence="1">
    <name type="scientific">Aphanomyces astaci</name>
    <name type="common">Crayfish plague agent</name>
    <dbReference type="NCBI Taxonomy" id="112090"/>
    <lineage>
        <taxon>Eukaryota</taxon>
        <taxon>Sar</taxon>
        <taxon>Stramenopiles</taxon>
        <taxon>Oomycota</taxon>
        <taxon>Saprolegniomycetes</taxon>
        <taxon>Saprolegniales</taxon>
        <taxon>Verrucalvaceae</taxon>
        <taxon>Aphanomyces</taxon>
    </lineage>
</organism>
<reference evidence="1" key="1">
    <citation type="submission" date="2013-12" db="EMBL/GenBank/DDBJ databases">
        <title>The Genome Sequence of Aphanomyces astaci APO3.</title>
        <authorList>
            <consortium name="The Broad Institute Genomics Platform"/>
            <person name="Russ C."/>
            <person name="Tyler B."/>
            <person name="van West P."/>
            <person name="Dieguez-Uribeondo J."/>
            <person name="Young S.K."/>
            <person name="Zeng Q."/>
            <person name="Gargeya S."/>
            <person name="Fitzgerald M."/>
            <person name="Abouelleil A."/>
            <person name="Alvarado L."/>
            <person name="Chapman S.B."/>
            <person name="Gainer-Dewar J."/>
            <person name="Goldberg J."/>
            <person name="Griggs A."/>
            <person name="Gujja S."/>
            <person name="Hansen M."/>
            <person name="Howarth C."/>
            <person name="Imamovic A."/>
            <person name="Ireland A."/>
            <person name="Larimer J."/>
            <person name="McCowan C."/>
            <person name="Murphy C."/>
            <person name="Pearson M."/>
            <person name="Poon T.W."/>
            <person name="Priest M."/>
            <person name="Roberts A."/>
            <person name="Saif S."/>
            <person name="Shea T."/>
            <person name="Sykes S."/>
            <person name="Wortman J."/>
            <person name="Nusbaum C."/>
            <person name="Birren B."/>
        </authorList>
    </citation>
    <scope>NUCLEOTIDE SEQUENCE [LARGE SCALE GENOMIC DNA]</scope>
    <source>
        <strain evidence="1">APO3</strain>
    </source>
</reference>